<accession>A0ABR0S7A6</accession>
<dbReference type="PANTHER" id="PTHR31316:SF0">
    <property type="entry name" value="SECRETED BETA-GLUCOSIDASE SIM1-RELATED"/>
    <property type="match status" value="1"/>
</dbReference>
<feature type="compositionally biased region" description="Pro residues" evidence="11">
    <location>
        <begin position="126"/>
        <end position="153"/>
    </location>
</feature>
<feature type="compositionally biased region" description="Basic residues" evidence="11">
    <location>
        <begin position="21"/>
        <end position="33"/>
    </location>
</feature>
<keyword evidence="9" id="KW-0961">Cell wall biogenesis/degradation</keyword>
<evidence type="ECO:0000256" key="6">
    <source>
        <dbReference type="ARBA" id="ARBA00022801"/>
    </source>
</evidence>
<evidence type="ECO:0000256" key="8">
    <source>
        <dbReference type="ARBA" id="ARBA00023295"/>
    </source>
</evidence>
<evidence type="ECO:0000313" key="12">
    <source>
        <dbReference type="EMBL" id="KAK5987691.1"/>
    </source>
</evidence>
<keyword evidence="8" id="KW-0326">Glycosidase</keyword>
<dbReference type="InterPro" id="IPR005556">
    <property type="entry name" value="SUN"/>
</dbReference>
<evidence type="ECO:0000256" key="5">
    <source>
        <dbReference type="ARBA" id="ARBA00022729"/>
    </source>
</evidence>
<keyword evidence="4" id="KW-0964">Secreted</keyword>
<keyword evidence="5" id="KW-0732">Signal</keyword>
<comment type="caution">
    <text evidence="12">The sequence shown here is derived from an EMBL/GenBank/DDBJ whole genome shotgun (WGS) entry which is preliminary data.</text>
</comment>
<evidence type="ECO:0000256" key="2">
    <source>
        <dbReference type="ARBA" id="ARBA00010579"/>
    </source>
</evidence>
<keyword evidence="13" id="KW-1185">Reference proteome</keyword>
<reference evidence="12 13" key="1">
    <citation type="submission" date="2024-01" db="EMBL/GenBank/DDBJ databases">
        <title>Complete genome of Cladobotryum mycophilum ATHUM6906.</title>
        <authorList>
            <person name="Christinaki A.C."/>
            <person name="Myridakis A.I."/>
            <person name="Kouvelis V.N."/>
        </authorList>
    </citation>
    <scope>NUCLEOTIDE SEQUENCE [LARGE SCALE GENOMIC DNA]</scope>
    <source>
        <strain evidence="12 13">ATHUM6906</strain>
    </source>
</reference>
<evidence type="ECO:0000256" key="3">
    <source>
        <dbReference type="ARBA" id="ARBA00022512"/>
    </source>
</evidence>
<feature type="region of interest" description="Disordered" evidence="11">
    <location>
        <begin position="83"/>
        <end position="168"/>
    </location>
</feature>
<evidence type="ECO:0000256" key="7">
    <source>
        <dbReference type="ARBA" id="ARBA00023277"/>
    </source>
</evidence>
<dbReference type="EMBL" id="JAVFKD010000016">
    <property type="protein sequence ID" value="KAK5987691.1"/>
    <property type="molecule type" value="Genomic_DNA"/>
</dbReference>
<feature type="compositionally biased region" description="Low complexity" evidence="11">
    <location>
        <begin position="110"/>
        <end position="125"/>
    </location>
</feature>
<keyword evidence="7" id="KW-0119">Carbohydrate metabolism</keyword>
<dbReference type="Proteomes" id="UP001338125">
    <property type="component" value="Unassembled WGS sequence"/>
</dbReference>
<feature type="region of interest" description="Disordered" evidence="11">
    <location>
        <begin position="19"/>
        <end position="42"/>
    </location>
</feature>
<organism evidence="12 13">
    <name type="scientific">Cladobotryum mycophilum</name>
    <dbReference type="NCBI Taxonomy" id="491253"/>
    <lineage>
        <taxon>Eukaryota</taxon>
        <taxon>Fungi</taxon>
        <taxon>Dikarya</taxon>
        <taxon>Ascomycota</taxon>
        <taxon>Pezizomycotina</taxon>
        <taxon>Sordariomycetes</taxon>
        <taxon>Hypocreomycetidae</taxon>
        <taxon>Hypocreales</taxon>
        <taxon>Hypocreaceae</taxon>
        <taxon>Cladobotryum</taxon>
    </lineage>
</organism>
<dbReference type="PANTHER" id="PTHR31316">
    <property type="entry name" value="BETA-GLUCOSIDASE-LIKE PROTEIN NCA3, MITOCHONDRIAL-RELATED"/>
    <property type="match status" value="1"/>
</dbReference>
<dbReference type="Pfam" id="PF03856">
    <property type="entry name" value="SUN"/>
    <property type="match status" value="1"/>
</dbReference>
<evidence type="ECO:0000256" key="10">
    <source>
        <dbReference type="ARBA" id="ARBA00023326"/>
    </source>
</evidence>
<evidence type="ECO:0000256" key="4">
    <source>
        <dbReference type="ARBA" id="ARBA00022525"/>
    </source>
</evidence>
<keyword evidence="10" id="KW-0624">Polysaccharide degradation</keyword>
<evidence type="ECO:0000256" key="11">
    <source>
        <dbReference type="SAM" id="MobiDB-lite"/>
    </source>
</evidence>
<feature type="compositionally biased region" description="Polar residues" evidence="11">
    <location>
        <begin position="157"/>
        <end position="166"/>
    </location>
</feature>
<proteinExistence type="inferred from homology"/>
<comment type="similarity">
    <text evidence="2">Belongs to the SUN family.</text>
</comment>
<keyword evidence="3" id="KW-0134">Cell wall</keyword>
<protein>
    <submittedName>
        <fullName evidence="12">Secreted beta-glucosidase sun1</fullName>
    </submittedName>
</protein>
<evidence type="ECO:0000256" key="9">
    <source>
        <dbReference type="ARBA" id="ARBA00023316"/>
    </source>
</evidence>
<evidence type="ECO:0000313" key="13">
    <source>
        <dbReference type="Proteomes" id="UP001338125"/>
    </source>
</evidence>
<evidence type="ECO:0000256" key="1">
    <source>
        <dbReference type="ARBA" id="ARBA00004191"/>
    </source>
</evidence>
<sequence length="443" mass="45858">MKNLIKYTLAATLAVGAANASHHHQHRHAKKHASSNIEKRNPDRVTLYVAGPTATAYQLGEKVIGSKEAEEGLAKGEYVIVGESTPTFVPPPPPASTATSKDMKAQFIESKASTTTAAAATTTTSAPPPPPPPPSSSAKPAPPPSPKPAPPKPAAGSQESASTGATGLNADFPSGKIKCSQFPSQYGAVALGHLGLGGWSGLQFVPGYSIESLSISDIITGVSGQNCGPGCMCSYACPLGYQKAQWPAAQGSTKQSIGGVFCNSDGYLELTRPGSKKLCEAGVGGVSIRNELDVAVSTCRTDYPGTESMVIPAVAGPGDTIPLTNPNQDTYYQWQNMKTSAQYYVNKKGIATKDACCWNSIADKLGAGNWAPVILGVGQAGDGNTYISIFQNSPTSTALLDFNIEITGSVNSKCSYINGKWSGGSDGCTTAMPKGGQAVVRYF</sequence>
<name>A0ABR0S7A6_9HYPO</name>
<keyword evidence="6" id="KW-0378">Hydrolase</keyword>
<gene>
    <name evidence="12" type="ORF">PT974_11823</name>
</gene>
<comment type="subcellular location">
    <subcellularLocation>
        <location evidence="1">Secreted</location>
        <location evidence="1">Cell wall</location>
    </subcellularLocation>
</comment>
<dbReference type="InterPro" id="IPR051526">
    <property type="entry name" value="Beta-Glucosidase_SUN"/>
</dbReference>